<evidence type="ECO:0000313" key="2">
    <source>
        <dbReference type="EMBL" id="RWX56324.1"/>
    </source>
</evidence>
<gene>
    <name evidence="2" type="ORF">EDI28_08600</name>
</gene>
<dbReference type="NCBIfam" id="TIGR03349">
    <property type="entry name" value="IV_VI_DotU"/>
    <property type="match status" value="1"/>
</dbReference>
<keyword evidence="3" id="KW-1185">Reference proteome</keyword>
<dbReference type="Proteomes" id="UP000287563">
    <property type="component" value="Unassembled WGS sequence"/>
</dbReference>
<dbReference type="PANTHER" id="PTHR38033:SF1">
    <property type="entry name" value="DOTU FAMILY TYPE IV_VI SECRETION SYSTEM PROTEIN"/>
    <property type="match status" value="1"/>
</dbReference>
<comment type="caution">
    <text evidence="2">The sequence shown here is derived from an EMBL/GenBank/DDBJ whole genome shotgun (WGS) entry which is preliminary data.</text>
</comment>
<dbReference type="OrthoDB" id="345640at2"/>
<proteinExistence type="predicted"/>
<dbReference type="PROSITE" id="PS51724">
    <property type="entry name" value="SPOR"/>
    <property type="match status" value="1"/>
</dbReference>
<accession>A0A3S3T0J3</accession>
<evidence type="ECO:0000313" key="3">
    <source>
        <dbReference type="Proteomes" id="UP000287563"/>
    </source>
</evidence>
<dbReference type="GO" id="GO:0042834">
    <property type="term" value="F:peptidoglycan binding"/>
    <property type="evidence" value="ECO:0007669"/>
    <property type="project" value="InterPro"/>
</dbReference>
<dbReference type="InterPro" id="IPR017732">
    <property type="entry name" value="T4/T6SS_DotU"/>
</dbReference>
<organism evidence="2 3">
    <name type="scientific">Photobacterium chitinilyticum</name>
    <dbReference type="NCBI Taxonomy" id="2485123"/>
    <lineage>
        <taxon>Bacteria</taxon>
        <taxon>Pseudomonadati</taxon>
        <taxon>Pseudomonadota</taxon>
        <taxon>Gammaproteobacteria</taxon>
        <taxon>Vibrionales</taxon>
        <taxon>Vibrionaceae</taxon>
        <taxon>Photobacterium</taxon>
    </lineage>
</organism>
<dbReference type="NCBIfam" id="NF038228">
    <property type="entry name" value="IcmH_DotU_IVB"/>
    <property type="match status" value="1"/>
</dbReference>
<evidence type="ECO:0000259" key="1">
    <source>
        <dbReference type="PROSITE" id="PS51724"/>
    </source>
</evidence>
<dbReference type="InterPro" id="IPR038522">
    <property type="entry name" value="T4/T6SS_DotU_sf"/>
</dbReference>
<dbReference type="AlphaFoldDB" id="A0A3S3T0J3"/>
<reference evidence="2 3" key="1">
    <citation type="submission" date="2018-11" db="EMBL/GenBank/DDBJ databases">
        <title>Photobacterium sp. BEI247 sp. nov., a marine bacterium isolated from Yongle Blue Hole in the South China Sea.</title>
        <authorList>
            <person name="Wang X."/>
        </authorList>
    </citation>
    <scope>NUCLEOTIDE SEQUENCE [LARGE SCALE GENOMIC DNA]</scope>
    <source>
        <strain evidence="3">BEI247</strain>
    </source>
</reference>
<dbReference type="Pfam" id="PF09850">
    <property type="entry name" value="DotU"/>
    <property type="match status" value="1"/>
</dbReference>
<dbReference type="Gene3D" id="1.25.40.590">
    <property type="entry name" value="Type IV / VI secretion system, DotU"/>
    <property type="match status" value="1"/>
</dbReference>
<name>A0A3S3T0J3_9GAMM</name>
<dbReference type="RefSeq" id="WP_128783410.1">
    <property type="nucleotide sequence ID" value="NZ_JAKJSG010000033.1"/>
</dbReference>
<dbReference type="InterPro" id="IPR007730">
    <property type="entry name" value="SPOR-like_dom"/>
</dbReference>
<dbReference type="EMBL" id="RJLM01000002">
    <property type="protein sequence ID" value="RWX56324.1"/>
    <property type="molecule type" value="Genomic_DNA"/>
</dbReference>
<protein>
    <submittedName>
        <fullName evidence="2">DotU family type IV/VI secretion system protein</fullName>
    </submittedName>
</protein>
<dbReference type="PANTHER" id="PTHR38033">
    <property type="entry name" value="MEMBRANE PROTEIN-RELATED"/>
    <property type="match status" value="1"/>
</dbReference>
<sequence length="381" mass="43052">MTSLFNEQETIAIRRSEPIRNARQEAQVATLDLSGTEKLIEQLAIYDNPLLNAGSGLLALLVSLPRQGSPLDIDGFRQQLLDGIADFKRHGLFLDYHPSVIEKSCFVLCAAFDETILYTSWGEKSRWENHSLLSKVFNQRDGGEVFFSLLDQARRQPAKLVDFLELQYVLIMLGFLGKYRHAERQKINELKSELYTIIRYYREESALQVPKTPELPEVQKPWCFLSSTKLLLITLSVLLGAYFFSEYWYQNRSEATLLAFSSLKMDGFGHATQNQDLVYVSTDEDLGLVSTAKEQVPQPETTVSPTAGWEILLAGFAERADGERLAKDLRAAGYSVTLNDVDGGTELIVPDQADMTKAKLLKNELNVRFGLNASVRRNRQQ</sequence>
<feature type="domain" description="SPOR" evidence="1">
    <location>
        <begin position="303"/>
        <end position="378"/>
    </location>
</feature>